<feature type="domain" description="Histidine kinase" evidence="11">
    <location>
        <begin position="182"/>
        <end position="399"/>
    </location>
</feature>
<reference evidence="12 13" key="1">
    <citation type="submission" date="2019-08" db="EMBL/GenBank/DDBJ databases">
        <title>In-depth cultivation of the pig gut microbiome towards novel bacterial diversity and tailored functional studies.</title>
        <authorList>
            <person name="Wylensek D."/>
            <person name="Hitch T.C.A."/>
            <person name="Clavel T."/>
        </authorList>
    </citation>
    <scope>NUCLEOTIDE SEQUENCE [LARGE SCALE GENOMIC DNA]</scope>
    <source>
        <strain evidence="12 13">BL-389-WT-3D</strain>
    </source>
</reference>
<dbReference type="Gene3D" id="1.10.287.130">
    <property type="match status" value="1"/>
</dbReference>
<evidence type="ECO:0000313" key="12">
    <source>
        <dbReference type="EMBL" id="MSS40489.1"/>
    </source>
</evidence>
<comment type="catalytic activity">
    <reaction evidence="1">
        <text>ATP + protein L-histidine = ADP + protein N-phospho-L-histidine.</text>
        <dbReference type="EC" id="2.7.13.3"/>
    </reaction>
</comment>
<organism evidence="12 13">
    <name type="scientific">Clostridium scindens (strain JCM 10418 / VPI 12708)</name>
    <dbReference type="NCBI Taxonomy" id="29347"/>
    <lineage>
        <taxon>Bacteria</taxon>
        <taxon>Bacillati</taxon>
        <taxon>Bacillota</taxon>
        <taxon>Clostridia</taxon>
        <taxon>Lachnospirales</taxon>
        <taxon>Lachnospiraceae</taxon>
    </lineage>
</organism>
<dbReference type="GO" id="GO:0016036">
    <property type="term" value="P:cellular response to phosphate starvation"/>
    <property type="evidence" value="ECO:0007669"/>
    <property type="project" value="TreeGrafter"/>
</dbReference>
<dbReference type="EMBL" id="VUMB01000016">
    <property type="protein sequence ID" value="MSS40489.1"/>
    <property type="molecule type" value="Genomic_DNA"/>
</dbReference>
<dbReference type="SMART" id="SM00388">
    <property type="entry name" value="HisKA"/>
    <property type="match status" value="1"/>
</dbReference>
<keyword evidence="4" id="KW-0597">Phosphoprotein</keyword>
<feature type="chain" id="PRO_5033004177" description="histidine kinase" evidence="10">
    <location>
        <begin position="23"/>
        <end position="399"/>
    </location>
</feature>
<dbReference type="GO" id="GO:0005886">
    <property type="term" value="C:plasma membrane"/>
    <property type="evidence" value="ECO:0007669"/>
    <property type="project" value="TreeGrafter"/>
</dbReference>
<dbReference type="SUPFAM" id="SSF55874">
    <property type="entry name" value="ATPase domain of HSP90 chaperone/DNA topoisomerase II/histidine kinase"/>
    <property type="match status" value="1"/>
</dbReference>
<sequence length="399" mass="45311">MKKQGMKAFLASCLLWLLPGLAAGFLCAAILGSHDYNFTARLTGAILEGQSLPAAMKDRLQTENKEDFKEGMHYLEQYGHHQWETMPLILPYTIVLCLILFEAAGCAVFYMRRRDWNYQEERIRELTAYLRAADSGKAALLPRREDAFSHLEDAIYKTVVSLASAKEDAVKDHEILAARIADIAHQLKTPLTSMSLMAELLEPSRKEEEEYLERLRRQIERLKGLADGLLVLARLDSHTLEFCRQDLGVEELLYEAAGPLKEMMDQRQIRLKIKREVWEGQETPADIRINADMQWTSEALINILKDCLEHTPDQGTIQIEYGQNPIYTQILIEDGGSGFSKKDLPHLFDRFYRGEQAAKDSAGIGLALSRLILEAQNGHVHAENSPAGHARFIVRLYKD</sequence>
<evidence type="ECO:0000256" key="2">
    <source>
        <dbReference type="ARBA" id="ARBA00004370"/>
    </source>
</evidence>
<dbReference type="CDD" id="cd00082">
    <property type="entry name" value="HisKA"/>
    <property type="match status" value="1"/>
</dbReference>
<dbReference type="Gene3D" id="3.30.565.10">
    <property type="entry name" value="Histidine kinase-like ATPase, C-terminal domain"/>
    <property type="match status" value="1"/>
</dbReference>
<dbReference type="InterPro" id="IPR004358">
    <property type="entry name" value="Sig_transdc_His_kin-like_C"/>
</dbReference>
<evidence type="ECO:0000256" key="8">
    <source>
        <dbReference type="SAM" id="Coils"/>
    </source>
</evidence>
<evidence type="ECO:0000256" key="9">
    <source>
        <dbReference type="SAM" id="Phobius"/>
    </source>
</evidence>
<comment type="subcellular location">
    <subcellularLocation>
        <location evidence="2">Membrane</location>
    </subcellularLocation>
</comment>
<keyword evidence="6 12" id="KW-0418">Kinase</keyword>
<name>A0A844FC69_CLOSV</name>
<feature type="coiled-coil region" evidence="8">
    <location>
        <begin position="205"/>
        <end position="232"/>
    </location>
</feature>
<dbReference type="GO" id="GO:0004721">
    <property type="term" value="F:phosphoprotein phosphatase activity"/>
    <property type="evidence" value="ECO:0007669"/>
    <property type="project" value="TreeGrafter"/>
</dbReference>
<evidence type="ECO:0000256" key="5">
    <source>
        <dbReference type="ARBA" id="ARBA00022679"/>
    </source>
</evidence>
<evidence type="ECO:0000259" key="11">
    <source>
        <dbReference type="PROSITE" id="PS50109"/>
    </source>
</evidence>
<dbReference type="RefSeq" id="WP_154322913.1">
    <property type="nucleotide sequence ID" value="NZ_CAMDTP010000005.1"/>
</dbReference>
<dbReference type="SMART" id="SM00387">
    <property type="entry name" value="HATPase_c"/>
    <property type="match status" value="1"/>
</dbReference>
<keyword evidence="10" id="KW-0732">Signal</keyword>
<evidence type="ECO:0000256" key="6">
    <source>
        <dbReference type="ARBA" id="ARBA00022777"/>
    </source>
</evidence>
<accession>A0A844FC69</accession>
<keyword evidence="9" id="KW-0472">Membrane</keyword>
<keyword evidence="8" id="KW-0175">Coiled coil</keyword>
<dbReference type="EC" id="2.7.13.3" evidence="3"/>
<keyword evidence="9" id="KW-0812">Transmembrane</keyword>
<dbReference type="Proteomes" id="UP000462363">
    <property type="component" value="Unassembled WGS sequence"/>
</dbReference>
<feature type="transmembrane region" description="Helical" evidence="9">
    <location>
        <begin position="89"/>
        <end position="110"/>
    </location>
</feature>
<dbReference type="PANTHER" id="PTHR45453:SF1">
    <property type="entry name" value="PHOSPHATE REGULON SENSOR PROTEIN PHOR"/>
    <property type="match status" value="1"/>
</dbReference>
<evidence type="ECO:0000256" key="3">
    <source>
        <dbReference type="ARBA" id="ARBA00012438"/>
    </source>
</evidence>
<dbReference type="InterPro" id="IPR036890">
    <property type="entry name" value="HATPase_C_sf"/>
</dbReference>
<dbReference type="PANTHER" id="PTHR45453">
    <property type="entry name" value="PHOSPHATE REGULON SENSOR PROTEIN PHOR"/>
    <property type="match status" value="1"/>
</dbReference>
<evidence type="ECO:0000256" key="7">
    <source>
        <dbReference type="ARBA" id="ARBA00023012"/>
    </source>
</evidence>
<evidence type="ECO:0000256" key="4">
    <source>
        <dbReference type="ARBA" id="ARBA00022553"/>
    </source>
</evidence>
<dbReference type="PROSITE" id="PS50109">
    <property type="entry name" value="HIS_KIN"/>
    <property type="match status" value="1"/>
</dbReference>
<dbReference type="Pfam" id="PF00512">
    <property type="entry name" value="HisKA"/>
    <property type="match status" value="1"/>
</dbReference>
<feature type="signal peptide" evidence="10">
    <location>
        <begin position="1"/>
        <end position="22"/>
    </location>
</feature>
<keyword evidence="7" id="KW-0902">Two-component regulatory system</keyword>
<dbReference type="GO" id="GO:0000155">
    <property type="term" value="F:phosphorelay sensor kinase activity"/>
    <property type="evidence" value="ECO:0007669"/>
    <property type="project" value="InterPro"/>
</dbReference>
<protein>
    <recommendedName>
        <fullName evidence="3">histidine kinase</fullName>
        <ecNumber evidence="3">2.7.13.3</ecNumber>
    </recommendedName>
</protein>
<proteinExistence type="predicted"/>
<gene>
    <name evidence="12" type="ORF">FYJ37_09005</name>
</gene>
<dbReference type="SUPFAM" id="SSF47384">
    <property type="entry name" value="Homodimeric domain of signal transducing histidine kinase"/>
    <property type="match status" value="1"/>
</dbReference>
<dbReference type="Pfam" id="PF02518">
    <property type="entry name" value="HATPase_c"/>
    <property type="match status" value="1"/>
</dbReference>
<dbReference type="InterPro" id="IPR050351">
    <property type="entry name" value="BphY/WalK/GraS-like"/>
</dbReference>
<dbReference type="InterPro" id="IPR036097">
    <property type="entry name" value="HisK_dim/P_sf"/>
</dbReference>
<keyword evidence="5" id="KW-0808">Transferase</keyword>
<evidence type="ECO:0000313" key="13">
    <source>
        <dbReference type="Proteomes" id="UP000462363"/>
    </source>
</evidence>
<evidence type="ECO:0000256" key="10">
    <source>
        <dbReference type="SAM" id="SignalP"/>
    </source>
</evidence>
<dbReference type="AlphaFoldDB" id="A0A844FC69"/>
<dbReference type="InterPro" id="IPR003661">
    <property type="entry name" value="HisK_dim/P_dom"/>
</dbReference>
<comment type="caution">
    <text evidence="12">The sequence shown here is derived from an EMBL/GenBank/DDBJ whole genome shotgun (WGS) entry which is preliminary data.</text>
</comment>
<dbReference type="InterPro" id="IPR005467">
    <property type="entry name" value="His_kinase_dom"/>
</dbReference>
<evidence type="ECO:0000256" key="1">
    <source>
        <dbReference type="ARBA" id="ARBA00000085"/>
    </source>
</evidence>
<keyword evidence="9" id="KW-1133">Transmembrane helix</keyword>
<dbReference type="PRINTS" id="PR00344">
    <property type="entry name" value="BCTRLSENSOR"/>
</dbReference>
<dbReference type="InterPro" id="IPR003594">
    <property type="entry name" value="HATPase_dom"/>
</dbReference>